<comment type="caution">
    <text evidence="14">The sequence shown here is derived from an EMBL/GenBank/DDBJ whole genome shotgun (WGS) entry which is preliminary data.</text>
</comment>
<feature type="compositionally biased region" description="Low complexity" evidence="10">
    <location>
        <begin position="20"/>
        <end position="34"/>
    </location>
</feature>
<dbReference type="CDD" id="cd05402">
    <property type="entry name" value="NT_PAP_TUTase"/>
    <property type="match status" value="1"/>
</dbReference>
<sequence>MLSLHQTIISHQRMTSMPVNTTTTNNTPKQETTTSDTHIPKQLAIHPQPSIHLAHQIFQYVLLSTPGSQLLHQRSRLVYQILQVIHRSKLGKRPHGCSPYTLQVFGSISFGLDSVDSDVDLSIMDPERPQGLQEEDCANHARRALPKVYNVKLLSHVLTHAQFKDVKAVPLARMPLVKFRSPNGHFSVDLTCNNLLGCRNSSLIRAYYQLSPFVFRPLALVVKKWAKARGYCDPSGSNGPISASSYTLILLLIAYLQAVNHLPNLQDPQYLLHAYGPSSSSSSSDHHPHLVYVQKSPQKKRHYRSKQDAPAETSSTSSTRLVAIDTSFVTAPPDSFGWRQHLPVSHTTDPKTLNLIVSQLLLGFFEFYDTFDFHASFISIRDGHPLPRESPPTPDLQPPPPPPPPLPPLSSSTRPSPFEQAQKDDAEGHHRARDMTRLLASLQDDLVGRTQKDAEDRAGEESESEDEQITYIPFSCREGVPERVQRAIDAETLVRLTGVADQMRAAGRKAAAAGRGESHPLSSAPAPDHALLRAPPPPRSPRSPSDSSDSSSPFSSSSDPSSAASVSDGQYSRAPTQRVWDHAIVVVDPFLYERNTSANIKPDVLVEIRAELARARRVLAAGGSLDDLLGSKPAR</sequence>
<dbReference type="SUPFAM" id="SSF81631">
    <property type="entry name" value="PAP/OAS1 substrate-binding domain"/>
    <property type="match status" value="1"/>
</dbReference>
<proteinExistence type="inferred from homology"/>
<comment type="cofactor">
    <cofactor evidence="2">
        <name>Mg(2+)</name>
        <dbReference type="ChEBI" id="CHEBI:18420"/>
    </cofactor>
</comment>
<dbReference type="GO" id="GO:0005737">
    <property type="term" value="C:cytoplasm"/>
    <property type="evidence" value="ECO:0007669"/>
    <property type="project" value="UniProtKB-SubCell"/>
</dbReference>
<dbReference type="InterPro" id="IPR002058">
    <property type="entry name" value="PAP_assoc"/>
</dbReference>
<feature type="region of interest" description="Disordered" evidence="10">
    <location>
        <begin position="9"/>
        <end position="37"/>
    </location>
</feature>
<feature type="region of interest" description="Disordered" evidence="10">
    <location>
        <begin position="384"/>
        <end position="470"/>
    </location>
</feature>
<keyword evidence="9" id="KW-0460">Magnesium</keyword>
<dbReference type="STRING" id="200324.A0A2N5W448"/>
<keyword evidence="7" id="KW-0808">Transferase</keyword>
<dbReference type="GO" id="GO:0046872">
    <property type="term" value="F:metal ion binding"/>
    <property type="evidence" value="ECO:0007669"/>
    <property type="project" value="UniProtKB-KW"/>
</dbReference>
<feature type="compositionally biased region" description="Pro residues" evidence="10">
    <location>
        <begin position="388"/>
        <end position="408"/>
    </location>
</feature>
<evidence type="ECO:0000256" key="3">
    <source>
        <dbReference type="ARBA" id="ARBA00004496"/>
    </source>
</evidence>
<dbReference type="SUPFAM" id="SSF81301">
    <property type="entry name" value="Nucleotidyltransferase"/>
    <property type="match status" value="1"/>
</dbReference>
<gene>
    <name evidence="14" type="ORF">PCANC_02794</name>
    <name evidence="13" type="ORF">PCANC_16507</name>
</gene>
<evidence type="ECO:0000313" key="14">
    <source>
        <dbReference type="EMBL" id="PLW57033.1"/>
    </source>
</evidence>
<feature type="domain" description="PAP-associated" evidence="11">
    <location>
        <begin position="358"/>
        <end position="392"/>
    </location>
</feature>
<dbReference type="PANTHER" id="PTHR12271">
    <property type="entry name" value="POLY A POLYMERASE CID PAP -RELATED"/>
    <property type="match status" value="1"/>
</dbReference>
<comment type="cofactor">
    <cofactor evidence="1">
        <name>Mn(2+)</name>
        <dbReference type="ChEBI" id="CHEBI:29035"/>
    </cofactor>
</comment>
<organism evidence="14 15">
    <name type="scientific">Puccinia coronata f. sp. avenae</name>
    <dbReference type="NCBI Taxonomy" id="200324"/>
    <lineage>
        <taxon>Eukaryota</taxon>
        <taxon>Fungi</taxon>
        <taxon>Dikarya</taxon>
        <taxon>Basidiomycota</taxon>
        <taxon>Pucciniomycotina</taxon>
        <taxon>Pucciniomycetes</taxon>
        <taxon>Pucciniales</taxon>
        <taxon>Pucciniaceae</taxon>
        <taxon>Puccinia</taxon>
    </lineage>
</organism>
<accession>A0A2N5W448</accession>
<feature type="compositionally biased region" description="Basic and acidic residues" evidence="10">
    <location>
        <begin position="421"/>
        <end position="436"/>
    </location>
</feature>
<evidence type="ECO:0000256" key="7">
    <source>
        <dbReference type="ARBA" id="ARBA00022679"/>
    </source>
</evidence>
<keyword evidence="6" id="KW-0963">Cytoplasm</keyword>
<evidence type="ECO:0000313" key="13">
    <source>
        <dbReference type="EMBL" id="PLW15722.1"/>
    </source>
</evidence>
<dbReference type="InterPro" id="IPR054708">
    <property type="entry name" value="MTPAP-like_central"/>
</dbReference>
<dbReference type="Pfam" id="PF03828">
    <property type="entry name" value="PAP_assoc"/>
    <property type="match status" value="1"/>
</dbReference>
<dbReference type="Proteomes" id="UP000235388">
    <property type="component" value="Unassembled WGS sequence"/>
</dbReference>
<evidence type="ECO:0000259" key="12">
    <source>
        <dbReference type="Pfam" id="PF22600"/>
    </source>
</evidence>
<name>A0A2N5W448_9BASI</name>
<evidence type="ECO:0000256" key="4">
    <source>
        <dbReference type="ARBA" id="ARBA00008593"/>
    </source>
</evidence>
<evidence type="ECO:0000256" key="2">
    <source>
        <dbReference type="ARBA" id="ARBA00001946"/>
    </source>
</evidence>
<feature type="domain" description="Poly(A) RNA polymerase mitochondrial-like central palm" evidence="12">
    <location>
        <begin position="65"/>
        <end position="209"/>
    </location>
</feature>
<evidence type="ECO:0000256" key="9">
    <source>
        <dbReference type="ARBA" id="ARBA00022842"/>
    </source>
</evidence>
<reference evidence="14 15" key="1">
    <citation type="submission" date="2017-11" db="EMBL/GenBank/DDBJ databases">
        <title>De novo assembly and phasing of dikaryotic genomes from two isolates of Puccinia coronata f. sp. avenae, the causal agent of oat crown rust.</title>
        <authorList>
            <person name="Miller M.E."/>
            <person name="Zhang Y."/>
            <person name="Omidvar V."/>
            <person name="Sperschneider J."/>
            <person name="Schwessinger B."/>
            <person name="Raley C."/>
            <person name="Palmer J.M."/>
            <person name="Garnica D."/>
            <person name="Upadhyaya N."/>
            <person name="Rathjen J."/>
            <person name="Taylor J.M."/>
            <person name="Park R.F."/>
            <person name="Dodds P.N."/>
            <person name="Hirsch C.D."/>
            <person name="Kianian S.F."/>
            <person name="Figueroa M."/>
        </authorList>
    </citation>
    <scope>NUCLEOTIDE SEQUENCE [LARGE SCALE GENOMIC DNA]</scope>
    <source>
        <strain evidence="14">12NC29</strain>
    </source>
</reference>
<dbReference type="Pfam" id="PF22600">
    <property type="entry name" value="MTPAP-like_central"/>
    <property type="match status" value="1"/>
</dbReference>
<feature type="compositionally biased region" description="Polar residues" evidence="10">
    <location>
        <begin position="9"/>
        <end position="19"/>
    </location>
</feature>
<dbReference type="GO" id="GO:1990817">
    <property type="term" value="F:poly(A) RNA polymerase activity"/>
    <property type="evidence" value="ECO:0007669"/>
    <property type="project" value="UniProtKB-EC"/>
</dbReference>
<comment type="similarity">
    <text evidence="4">Belongs to the DNA polymerase type-B-like family.</text>
</comment>
<evidence type="ECO:0000313" key="15">
    <source>
        <dbReference type="Proteomes" id="UP000235388"/>
    </source>
</evidence>
<feature type="region of interest" description="Disordered" evidence="10">
    <location>
        <begin position="507"/>
        <end position="573"/>
    </location>
</feature>
<dbReference type="EC" id="2.7.7.19" evidence="5"/>
<comment type="subcellular location">
    <subcellularLocation>
        <location evidence="3">Cytoplasm</location>
    </subcellularLocation>
</comment>
<feature type="compositionally biased region" description="Low complexity" evidence="10">
    <location>
        <begin position="542"/>
        <end position="565"/>
    </location>
</feature>
<dbReference type="GO" id="GO:0010605">
    <property type="term" value="P:negative regulation of macromolecule metabolic process"/>
    <property type="evidence" value="ECO:0007669"/>
    <property type="project" value="UniProtKB-ARBA"/>
</dbReference>
<keyword evidence="8" id="KW-0479">Metal-binding</keyword>
<protein>
    <recommendedName>
        <fullName evidence="5">polynucleotide adenylyltransferase</fullName>
        <ecNumber evidence="5">2.7.7.19</ecNumber>
    </recommendedName>
</protein>
<evidence type="ECO:0000256" key="5">
    <source>
        <dbReference type="ARBA" id="ARBA00012388"/>
    </source>
</evidence>
<dbReference type="EMBL" id="PGCJ01000015">
    <property type="protein sequence ID" value="PLW57033.1"/>
    <property type="molecule type" value="Genomic_DNA"/>
</dbReference>
<dbReference type="EMBL" id="PGCJ01000888">
    <property type="protein sequence ID" value="PLW15722.1"/>
    <property type="molecule type" value="Genomic_DNA"/>
</dbReference>
<dbReference type="AlphaFoldDB" id="A0A2N5W448"/>
<evidence type="ECO:0000256" key="6">
    <source>
        <dbReference type="ARBA" id="ARBA00022490"/>
    </source>
</evidence>
<keyword evidence="15" id="KW-1185">Reference proteome</keyword>
<dbReference type="GO" id="GO:0031123">
    <property type="term" value="P:RNA 3'-end processing"/>
    <property type="evidence" value="ECO:0007669"/>
    <property type="project" value="TreeGrafter"/>
</dbReference>
<dbReference type="PANTHER" id="PTHR12271:SF40">
    <property type="entry name" value="POLY(A) RNA POLYMERASE GLD2"/>
    <property type="match status" value="1"/>
</dbReference>
<dbReference type="Gene3D" id="3.30.460.10">
    <property type="entry name" value="Beta Polymerase, domain 2"/>
    <property type="match status" value="1"/>
</dbReference>
<dbReference type="OrthoDB" id="2274644at2759"/>
<feature type="compositionally biased region" description="Basic and acidic residues" evidence="10">
    <location>
        <begin position="446"/>
        <end position="460"/>
    </location>
</feature>
<dbReference type="InterPro" id="IPR043519">
    <property type="entry name" value="NT_sf"/>
</dbReference>
<evidence type="ECO:0000256" key="10">
    <source>
        <dbReference type="SAM" id="MobiDB-lite"/>
    </source>
</evidence>
<evidence type="ECO:0000256" key="1">
    <source>
        <dbReference type="ARBA" id="ARBA00001936"/>
    </source>
</evidence>
<evidence type="ECO:0000259" key="11">
    <source>
        <dbReference type="Pfam" id="PF03828"/>
    </source>
</evidence>
<evidence type="ECO:0000256" key="8">
    <source>
        <dbReference type="ARBA" id="ARBA00022723"/>
    </source>
</evidence>
<dbReference type="Gene3D" id="1.10.1410.10">
    <property type="match status" value="1"/>
</dbReference>
<feature type="region of interest" description="Disordered" evidence="10">
    <location>
        <begin position="294"/>
        <end position="318"/>
    </location>
</feature>